<keyword evidence="9 13" id="KW-0812">Transmembrane</keyword>
<dbReference type="GO" id="GO:0005886">
    <property type="term" value="C:plasma membrane"/>
    <property type="evidence" value="ECO:0007669"/>
    <property type="project" value="UniProtKB-SubCell"/>
</dbReference>
<keyword evidence="7" id="KW-0328">Glycosyltransferase</keyword>
<feature type="transmembrane region" description="Helical" evidence="13">
    <location>
        <begin position="505"/>
        <end position="523"/>
    </location>
</feature>
<evidence type="ECO:0000256" key="9">
    <source>
        <dbReference type="ARBA" id="ARBA00022692"/>
    </source>
</evidence>
<dbReference type="InterPro" id="IPR001173">
    <property type="entry name" value="Glyco_trans_2-like"/>
</dbReference>
<dbReference type="NCBIfam" id="NF003959">
    <property type="entry name" value="PRK05454.2-2"/>
    <property type="match status" value="1"/>
</dbReference>
<name>F2J494_POLGS</name>
<evidence type="ECO:0000256" key="6">
    <source>
        <dbReference type="ARBA" id="ARBA00022519"/>
    </source>
</evidence>
<keyword evidence="11 13" id="KW-0472">Membrane</keyword>
<dbReference type="PATRIC" id="fig|991905.3.peg.2675"/>
<feature type="domain" description="Glycosyltransferase 2-like" evidence="14">
    <location>
        <begin position="192"/>
        <end position="422"/>
    </location>
</feature>
<dbReference type="eggNOG" id="COG2943">
    <property type="taxonomic scope" value="Bacteria"/>
</dbReference>
<feature type="transmembrane region" description="Helical" evidence="13">
    <location>
        <begin position="20"/>
        <end position="42"/>
    </location>
</feature>
<evidence type="ECO:0000313" key="15">
    <source>
        <dbReference type="EMBL" id="ADZ71036.1"/>
    </source>
</evidence>
<dbReference type="NCBIfam" id="NF003958">
    <property type="entry name" value="PRK05454.2-1"/>
    <property type="match status" value="1"/>
</dbReference>
<evidence type="ECO:0000256" key="5">
    <source>
        <dbReference type="ARBA" id="ARBA00022475"/>
    </source>
</evidence>
<dbReference type="GO" id="GO:0016758">
    <property type="term" value="F:hexosyltransferase activity"/>
    <property type="evidence" value="ECO:0007669"/>
    <property type="project" value="TreeGrafter"/>
</dbReference>
<sequence length="605" mass="65028">MNPIVAGLGEGRLAVALRRVGALVLAVTLTVAAASMFGTVVQADGFDWVDVLRIALIVLAAFWLAWGACTAVLGVLFVPAPVGAVPGRPTGRTAILVPVYNESTGPVFARIEAMYRSVERTGMADLFDFHVLSDSTKSQSVADETAAYRRLLVRLRAGGRLYYRHRPENIGRKAGNIADFVRTSGGAYDYMLVLDADSLMRGETIVEMVRRMEAEPRLGLLQTLPQVIGLNTLFGRVLQFSAAFYAPVFARGVAALQGGEGPFWGHNALIRVRAFAESCGMAALSGKPPFGGHVLSHDTVEAAMLARDGWRVRLDPDLGGSFEEAPANVIGYAKRDRRWCQGNLQHSRIIGAPRFRLWSRISILQGIFAYLSSPIWLLFLIASLAAPRFAPPPVYFDGRSLFPVFPHPETTTALALLFGVVALLILPKAILLVRALLHGDSRYFGGAATVTASAVLELVLTSLLAPIHMMFQSRSVAQVVFGGDSGWPAADREDGSLSFASSLQATWWMSAGGLAALIFAYFYTPDLLLWLSPIAVPLVFAPVLVHLTSSTAIGAACRKFDLFLTPYEIHEEQVIADMREALRASGGSGKPAGAAPTVPAGILPV</sequence>
<dbReference type="PANTHER" id="PTHR43867:SF5">
    <property type="entry name" value="GLUCANS BIOSYNTHESIS GLUCOSYLTRANSFERASE H"/>
    <property type="match status" value="1"/>
</dbReference>
<evidence type="ECO:0000256" key="7">
    <source>
        <dbReference type="ARBA" id="ARBA00022676"/>
    </source>
</evidence>
<accession>F2J494</accession>
<reference evidence="15 16" key="1">
    <citation type="journal article" date="2011" name="J. Bacteriol.">
        <title>Complete genome sequence of Polymorphum gilvum SL003B-26A1T, a crude oil-degrading bacterium from oil-polluted saline soil.</title>
        <authorList>
            <person name="Li S.G."/>
            <person name="Tang Y.Q."/>
            <person name="Nie Y."/>
            <person name="Cai M."/>
            <person name="Wu X.L."/>
        </authorList>
    </citation>
    <scope>NUCLEOTIDE SEQUENCE [LARGE SCALE GENOMIC DNA]</scope>
    <source>
        <strain evidence="16">LMG 25793 / CGMCC 1.9160 / SL003B-26A1</strain>
    </source>
</reference>
<comment type="subcellular location">
    <subcellularLocation>
        <location evidence="1">Cell inner membrane</location>
        <topology evidence="1">Multi-pass membrane protein</topology>
    </subcellularLocation>
</comment>
<evidence type="ECO:0000256" key="2">
    <source>
        <dbReference type="ARBA" id="ARBA00005001"/>
    </source>
</evidence>
<proteinExistence type="inferred from homology"/>
<evidence type="ECO:0000256" key="1">
    <source>
        <dbReference type="ARBA" id="ARBA00004429"/>
    </source>
</evidence>
<evidence type="ECO:0000256" key="11">
    <source>
        <dbReference type="ARBA" id="ARBA00023136"/>
    </source>
</evidence>
<dbReference type="Proteomes" id="UP000008130">
    <property type="component" value="Chromosome"/>
</dbReference>
<dbReference type="Pfam" id="PF13632">
    <property type="entry name" value="Glyco_trans_2_3"/>
    <property type="match status" value="1"/>
</dbReference>
<keyword evidence="5" id="KW-1003">Cell membrane</keyword>
<protein>
    <recommendedName>
        <fullName evidence="4">Glucans biosynthesis glucosyltransferase H</fullName>
    </recommendedName>
</protein>
<feature type="transmembrane region" description="Helical" evidence="13">
    <location>
        <begin position="54"/>
        <end position="78"/>
    </location>
</feature>
<dbReference type="PANTHER" id="PTHR43867">
    <property type="entry name" value="CELLULOSE SYNTHASE CATALYTIC SUBUNIT A [UDP-FORMING]"/>
    <property type="match status" value="1"/>
</dbReference>
<feature type="region of interest" description="Disordered" evidence="12">
    <location>
        <begin position="586"/>
        <end position="605"/>
    </location>
</feature>
<evidence type="ECO:0000256" key="4">
    <source>
        <dbReference type="ARBA" id="ARBA00020585"/>
    </source>
</evidence>
<keyword evidence="8 15" id="KW-0808">Transferase</keyword>
<evidence type="ECO:0000256" key="10">
    <source>
        <dbReference type="ARBA" id="ARBA00022989"/>
    </source>
</evidence>
<evidence type="ECO:0000256" key="12">
    <source>
        <dbReference type="SAM" id="MobiDB-lite"/>
    </source>
</evidence>
<organism evidence="15 16">
    <name type="scientific">Polymorphum gilvum (strain LMG 25793 / CGMCC 1.9160 / SL003B-26A1)</name>
    <dbReference type="NCBI Taxonomy" id="991905"/>
    <lineage>
        <taxon>Bacteria</taxon>
        <taxon>Pseudomonadati</taxon>
        <taxon>Pseudomonadota</taxon>
        <taxon>Alphaproteobacteria</taxon>
        <taxon>Rhodobacterales</taxon>
        <taxon>Paracoccaceae</taxon>
        <taxon>Polymorphum</taxon>
    </lineage>
</organism>
<feature type="transmembrane region" description="Helical" evidence="13">
    <location>
        <begin position="528"/>
        <end position="547"/>
    </location>
</feature>
<keyword evidence="6" id="KW-0997">Cell inner membrane</keyword>
<dbReference type="STRING" id="991905.SL003B_2613"/>
<dbReference type="RefSeq" id="WP_013653350.1">
    <property type="nucleotide sequence ID" value="NC_015259.1"/>
</dbReference>
<dbReference type="SUPFAM" id="SSF53448">
    <property type="entry name" value="Nucleotide-diphospho-sugar transferases"/>
    <property type="match status" value="1"/>
</dbReference>
<keyword evidence="16" id="KW-1185">Reference proteome</keyword>
<comment type="similarity">
    <text evidence="3">Belongs to the glycosyltransferase 2 family. OpgH subfamily.</text>
</comment>
<evidence type="ECO:0000256" key="8">
    <source>
        <dbReference type="ARBA" id="ARBA00022679"/>
    </source>
</evidence>
<comment type="pathway">
    <text evidence="2">Glycan metabolism; osmoregulated periplasmic glucan (OPG) biosynthesis.</text>
</comment>
<evidence type="ECO:0000256" key="13">
    <source>
        <dbReference type="SAM" id="Phobius"/>
    </source>
</evidence>
<dbReference type="KEGG" id="pgv:SL003B_2613"/>
<feature type="transmembrane region" description="Helical" evidence="13">
    <location>
        <begin position="367"/>
        <end position="390"/>
    </location>
</feature>
<evidence type="ECO:0000313" key="16">
    <source>
        <dbReference type="Proteomes" id="UP000008130"/>
    </source>
</evidence>
<feature type="transmembrane region" description="Helical" evidence="13">
    <location>
        <begin position="410"/>
        <end position="431"/>
    </location>
</feature>
<dbReference type="HOGENOM" id="CLU_015730_1_0_5"/>
<dbReference type="EMBL" id="CP002568">
    <property type="protein sequence ID" value="ADZ71036.1"/>
    <property type="molecule type" value="Genomic_DNA"/>
</dbReference>
<gene>
    <name evidence="15" type="ordered locus">SL003B_2613</name>
</gene>
<feature type="transmembrane region" description="Helical" evidence="13">
    <location>
        <begin position="443"/>
        <end position="465"/>
    </location>
</feature>
<evidence type="ECO:0000259" key="14">
    <source>
        <dbReference type="Pfam" id="PF13632"/>
    </source>
</evidence>
<dbReference type="InterPro" id="IPR050321">
    <property type="entry name" value="Glycosyltr_2/OpgH_subfam"/>
</dbReference>
<dbReference type="Gene3D" id="3.90.550.10">
    <property type="entry name" value="Spore Coat Polysaccharide Biosynthesis Protein SpsA, Chain A"/>
    <property type="match status" value="1"/>
</dbReference>
<dbReference type="NCBIfam" id="NF003962">
    <property type="entry name" value="PRK05454.2-5"/>
    <property type="match status" value="1"/>
</dbReference>
<evidence type="ECO:0000256" key="3">
    <source>
        <dbReference type="ARBA" id="ARBA00009337"/>
    </source>
</evidence>
<dbReference type="InterPro" id="IPR029044">
    <property type="entry name" value="Nucleotide-diphossugar_trans"/>
</dbReference>
<keyword evidence="10 13" id="KW-1133">Transmembrane helix</keyword>
<dbReference type="AlphaFoldDB" id="F2J494"/>
<dbReference type="CDD" id="cd04191">
    <property type="entry name" value="Glucan_BSP_MdoH"/>
    <property type="match status" value="1"/>
</dbReference>